<keyword evidence="5 8" id="KW-0720">Serine protease</keyword>
<dbReference type="InterPro" id="IPR010259">
    <property type="entry name" value="S8pro/Inhibitor_I9"/>
</dbReference>
<dbReference type="Gene3D" id="3.30.70.80">
    <property type="entry name" value="Peptidase S8 propeptide/proteinase inhibitor I9"/>
    <property type="match status" value="1"/>
</dbReference>
<evidence type="ECO:0000313" key="14">
    <source>
        <dbReference type="Proteomes" id="UP000230069"/>
    </source>
</evidence>
<feature type="active site" description="Charge relay system" evidence="7 8">
    <location>
        <position position="200"/>
    </location>
</feature>
<dbReference type="Gene3D" id="3.50.30.30">
    <property type="match status" value="1"/>
</dbReference>
<evidence type="ECO:0000256" key="4">
    <source>
        <dbReference type="ARBA" id="ARBA00022801"/>
    </source>
</evidence>
<evidence type="ECO:0008006" key="15">
    <source>
        <dbReference type="Google" id="ProtNLM"/>
    </source>
</evidence>
<dbReference type="Pfam" id="PF00082">
    <property type="entry name" value="Peptidase_S8"/>
    <property type="match status" value="1"/>
</dbReference>
<feature type="domain" description="Subtilisin-like protease fibronectin type-III" evidence="12">
    <location>
        <begin position="654"/>
        <end position="749"/>
    </location>
</feature>
<dbReference type="EMBL" id="KZ305095">
    <property type="protein sequence ID" value="PIA27387.1"/>
    <property type="molecule type" value="Genomic_DNA"/>
</dbReference>
<feature type="active site" description="Charge relay system" evidence="7 8">
    <location>
        <position position="126"/>
    </location>
</feature>
<reference evidence="13 14" key="1">
    <citation type="submission" date="2017-09" db="EMBL/GenBank/DDBJ databases">
        <title>WGS assembly of Aquilegia coerulea Goldsmith.</title>
        <authorList>
            <person name="Hodges S."/>
            <person name="Kramer E."/>
            <person name="Nordborg M."/>
            <person name="Tomkins J."/>
            <person name="Borevitz J."/>
            <person name="Derieg N."/>
            <person name="Yan J."/>
            <person name="Mihaltcheva S."/>
            <person name="Hayes R.D."/>
            <person name="Rokhsar D."/>
        </authorList>
    </citation>
    <scope>NUCLEOTIDE SEQUENCE [LARGE SCALE GENOMIC DNA]</scope>
    <source>
        <strain evidence="14">cv. Goldsmith</strain>
    </source>
</reference>
<dbReference type="AlphaFoldDB" id="A0A2G5C988"/>
<dbReference type="InterPro" id="IPR034197">
    <property type="entry name" value="Peptidases_S8_3"/>
</dbReference>
<dbReference type="FunFam" id="3.40.50.200:FF:000006">
    <property type="entry name" value="Subtilisin-like protease SBT1.5"/>
    <property type="match status" value="1"/>
</dbReference>
<name>A0A2G5C988_AQUCA</name>
<dbReference type="InParanoid" id="A0A2G5C988"/>
<dbReference type="InterPro" id="IPR000209">
    <property type="entry name" value="Peptidase_S8/S53_dom"/>
</dbReference>
<dbReference type="Gene3D" id="3.40.50.200">
    <property type="entry name" value="Peptidase S8/S53 domain"/>
    <property type="match status" value="1"/>
</dbReference>
<protein>
    <recommendedName>
        <fullName evidence="15">Subtilisin-like protease</fullName>
    </recommendedName>
</protein>
<dbReference type="FunFam" id="2.60.40.2310:FF:000002">
    <property type="entry name" value="p69E protein-like"/>
    <property type="match status" value="1"/>
</dbReference>
<evidence type="ECO:0000256" key="8">
    <source>
        <dbReference type="PROSITE-ProRule" id="PRU01240"/>
    </source>
</evidence>
<keyword evidence="14" id="KW-1185">Reference proteome</keyword>
<evidence type="ECO:0000259" key="10">
    <source>
        <dbReference type="Pfam" id="PF02225"/>
    </source>
</evidence>
<feature type="domain" description="PA" evidence="10">
    <location>
        <begin position="381"/>
        <end position="455"/>
    </location>
</feature>
<gene>
    <name evidence="13" type="ORF">AQUCO_07800019v1</name>
</gene>
<evidence type="ECO:0000256" key="7">
    <source>
        <dbReference type="PIRSR" id="PIRSR615500-1"/>
    </source>
</evidence>
<dbReference type="InterPro" id="IPR037045">
    <property type="entry name" value="S8pro/Inhibitor_I9_sf"/>
</dbReference>
<dbReference type="CDD" id="cd02120">
    <property type="entry name" value="PA_subtilisin_like"/>
    <property type="match status" value="1"/>
</dbReference>
<dbReference type="InterPro" id="IPR036852">
    <property type="entry name" value="Peptidase_S8/S53_dom_sf"/>
</dbReference>
<evidence type="ECO:0000256" key="1">
    <source>
        <dbReference type="ARBA" id="ARBA00011073"/>
    </source>
</evidence>
<dbReference type="SUPFAM" id="SSF52743">
    <property type="entry name" value="Subtilisin-like"/>
    <property type="match status" value="1"/>
</dbReference>
<keyword evidence="3" id="KW-0732">Signal</keyword>
<keyword evidence="2 8" id="KW-0645">Protease</keyword>
<feature type="active site" description="Charge relay system" evidence="7 8">
    <location>
        <position position="542"/>
    </location>
</feature>
<dbReference type="PRINTS" id="PR00723">
    <property type="entry name" value="SUBTILISIN"/>
</dbReference>
<evidence type="ECO:0000256" key="6">
    <source>
        <dbReference type="ARBA" id="ARBA00023180"/>
    </source>
</evidence>
<feature type="domain" description="Inhibitor I9" evidence="11">
    <location>
        <begin position="4"/>
        <end position="89"/>
    </location>
</feature>
<dbReference type="Pfam" id="PF02225">
    <property type="entry name" value="PA"/>
    <property type="match status" value="1"/>
</dbReference>
<sequence>MLQTYIVYLGGHSHGLDPTEIELNRATDVHYEFLGSHLGSIEKAKDAIFYSYNKHINGFAAVLEEEDAVAISKDPRVVSVILNRARKLHTTRSWQFLGLEKSGRLTTHSIWKKARFGEDVIIANIDTGVWPESESFSEEGFGPVPSKWRGGCQNNTKAGVPCNRKLIGAKYFNKGYIAYAKSINATIDPIHNSARDVEGHGTHTLSTAGGNFVSTANIFGFAEGTAKGGSPKARVASYKVCWPSINESEGGCWDADIVAGVDHAIYDGVDILSASLGGTEHADYFENAMYIATFHAVQRGIVAVFSAGNDGPEASSVTNNAPWLLTVGASTMDREFTSYAILGNNESFKGESISSSTLKGKTFYPLISGAEAKAANASADVAQLCEPGSLDPKKVKGKILVCLRGGNARVDKGVQAKLAGAVALILANKEVDGNDILADAHVLPATHISYSDGLAVFKYLNSTKSPVGYVMPAQTVLNTKPAPYMASFSSQGPNPLTPGILKPDITAPGVNVLAAYTLATSPTSLDNEDKRRVLFNVVSGTSMSCPHMSGIAGLLKTLHPDWSPAAIKSAVMTSAITRDNRRESLLNSSFVEATPFSYGAGHVWPNRAADPGLVYDLNTNDYIDLFCALGYNETQISLFTRKNHKCSKSASLLDFNYPSITVYNLTGSATLRRTLKNVGAPGTYHVSVHEPNGISVSVEPKILDFKKIGEEKTFKVTVKANGPHAARDYVFGKLSWFDGKHHVRSPIVVKAKSKSQEV</sequence>
<evidence type="ECO:0000256" key="3">
    <source>
        <dbReference type="ARBA" id="ARBA00022729"/>
    </source>
</evidence>
<dbReference type="GO" id="GO:0004252">
    <property type="term" value="F:serine-type endopeptidase activity"/>
    <property type="evidence" value="ECO:0007669"/>
    <property type="project" value="UniProtKB-UniRule"/>
</dbReference>
<keyword evidence="6" id="KW-0325">Glycoprotein</keyword>
<evidence type="ECO:0000259" key="12">
    <source>
        <dbReference type="Pfam" id="PF17766"/>
    </source>
</evidence>
<organism evidence="13 14">
    <name type="scientific">Aquilegia coerulea</name>
    <name type="common">Rocky mountain columbine</name>
    <dbReference type="NCBI Taxonomy" id="218851"/>
    <lineage>
        <taxon>Eukaryota</taxon>
        <taxon>Viridiplantae</taxon>
        <taxon>Streptophyta</taxon>
        <taxon>Embryophyta</taxon>
        <taxon>Tracheophyta</taxon>
        <taxon>Spermatophyta</taxon>
        <taxon>Magnoliopsida</taxon>
        <taxon>Ranunculales</taxon>
        <taxon>Ranunculaceae</taxon>
        <taxon>Thalictroideae</taxon>
        <taxon>Aquilegia</taxon>
    </lineage>
</organism>
<dbReference type="InterPro" id="IPR046450">
    <property type="entry name" value="PA_dom_sf"/>
</dbReference>
<dbReference type="InterPro" id="IPR045051">
    <property type="entry name" value="SBT"/>
</dbReference>
<dbReference type="Proteomes" id="UP000230069">
    <property type="component" value="Unassembled WGS sequence"/>
</dbReference>
<dbReference type="PROSITE" id="PS00138">
    <property type="entry name" value="SUBTILASE_SER"/>
    <property type="match status" value="1"/>
</dbReference>
<dbReference type="Pfam" id="PF05922">
    <property type="entry name" value="Inhibitor_I9"/>
    <property type="match status" value="1"/>
</dbReference>
<evidence type="ECO:0000313" key="13">
    <source>
        <dbReference type="EMBL" id="PIA27387.1"/>
    </source>
</evidence>
<dbReference type="InterPro" id="IPR023828">
    <property type="entry name" value="Peptidase_S8_Ser-AS"/>
</dbReference>
<dbReference type="InterPro" id="IPR041469">
    <property type="entry name" value="Subtilisin-like_FN3"/>
</dbReference>
<comment type="similarity">
    <text evidence="1 8">Belongs to the peptidase S8 family.</text>
</comment>
<dbReference type="FunFam" id="3.30.70.80:FF:000002">
    <property type="entry name" value="Subtilisin-like protease SBT5.3"/>
    <property type="match status" value="1"/>
</dbReference>
<keyword evidence="4 8" id="KW-0378">Hydrolase</keyword>
<accession>A0A2G5C988</accession>
<proteinExistence type="inferred from homology"/>
<feature type="domain" description="Peptidase S8/S53" evidence="9">
    <location>
        <begin position="117"/>
        <end position="601"/>
    </location>
</feature>
<evidence type="ECO:0000259" key="9">
    <source>
        <dbReference type="Pfam" id="PF00082"/>
    </source>
</evidence>
<evidence type="ECO:0000259" key="11">
    <source>
        <dbReference type="Pfam" id="PF05922"/>
    </source>
</evidence>
<evidence type="ECO:0000256" key="5">
    <source>
        <dbReference type="ARBA" id="ARBA00022825"/>
    </source>
</evidence>
<dbReference type="Gene3D" id="2.60.40.2310">
    <property type="match status" value="1"/>
</dbReference>
<dbReference type="GO" id="GO:0006508">
    <property type="term" value="P:proteolysis"/>
    <property type="evidence" value="ECO:0007669"/>
    <property type="project" value="UniProtKB-KW"/>
</dbReference>
<dbReference type="OrthoDB" id="206201at2759"/>
<evidence type="ECO:0000256" key="2">
    <source>
        <dbReference type="ARBA" id="ARBA00022670"/>
    </source>
</evidence>
<dbReference type="InterPro" id="IPR015500">
    <property type="entry name" value="Peptidase_S8_subtilisin-rel"/>
</dbReference>
<dbReference type="InterPro" id="IPR003137">
    <property type="entry name" value="PA_domain"/>
</dbReference>
<dbReference type="SUPFAM" id="SSF52025">
    <property type="entry name" value="PA domain"/>
    <property type="match status" value="1"/>
</dbReference>
<dbReference type="PANTHER" id="PTHR10795">
    <property type="entry name" value="PROPROTEIN CONVERTASE SUBTILISIN/KEXIN"/>
    <property type="match status" value="1"/>
</dbReference>
<dbReference type="FunFam" id="3.50.30.30:FF:000005">
    <property type="entry name" value="subtilisin-like protease SBT1.5"/>
    <property type="match status" value="1"/>
</dbReference>
<dbReference type="Pfam" id="PF17766">
    <property type="entry name" value="fn3_6"/>
    <property type="match status" value="1"/>
</dbReference>
<dbReference type="CDD" id="cd04852">
    <property type="entry name" value="Peptidases_S8_3"/>
    <property type="match status" value="1"/>
</dbReference>
<dbReference type="PROSITE" id="PS51892">
    <property type="entry name" value="SUBTILASE"/>
    <property type="match status" value="1"/>
</dbReference>